<dbReference type="AlphaFoldDB" id="X1RZ49"/>
<sequence length="254" mass="29741">DVWEVHKIDDARCYDLGSFEAVEGYFRAMQGVSYPRRTVSKHGFNSLHVPGRMTTLKLYHKGVEFAKNDRKRLWKMVKKCDLRIRGPELDELQDLANRYLRSEVSFRRRLVEDFGKWPLVSEVKADYLKRVHDSEMARLVREGGKEMETVRTYMEVKARLYDQYTDLTARNLLGTWMQLSALGEEETKKGMKRSTFFLHRKQLQDAGCSWHSSDIGQVAQIFPVDFRPFSTDPRCVTGEHPKVKEQLDPFRDAV</sequence>
<evidence type="ECO:0008006" key="2">
    <source>
        <dbReference type="Google" id="ProtNLM"/>
    </source>
</evidence>
<protein>
    <recommendedName>
        <fullName evidence="2">Replication-associated protein G2P N-terminal domain-containing protein</fullName>
    </recommendedName>
</protein>
<reference evidence="1" key="1">
    <citation type="journal article" date="2014" name="Front. Microbiol.">
        <title>High frequency of phylogenetically diverse reductive dehalogenase-homologous genes in deep subseafloor sedimentary metagenomes.</title>
        <authorList>
            <person name="Kawai M."/>
            <person name="Futagami T."/>
            <person name="Toyoda A."/>
            <person name="Takaki Y."/>
            <person name="Nishi S."/>
            <person name="Hori S."/>
            <person name="Arai W."/>
            <person name="Tsubouchi T."/>
            <person name="Morono Y."/>
            <person name="Uchiyama I."/>
            <person name="Ito T."/>
            <person name="Fujiyama A."/>
            <person name="Inagaki F."/>
            <person name="Takami H."/>
        </authorList>
    </citation>
    <scope>NUCLEOTIDE SEQUENCE</scope>
    <source>
        <strain evidence="1">Expedition CK06-06</strain>
    </source>
</reference>
<name>X1RZ49_9ZZZZ</name>
<dbReference type="EMBL" id="BARW01002596">
    <property type="protein sequence ID" value="GAI72201.1"/>
    <property type="molecule type" value="Genomic_DNA"/>
</dbReference>
<proteinExistence type="predicted"/>
<feature type="non-terminal residue" evidence="1">
    <location>
        <position position="1"/>
    </location>
</feature>
<comment type="caution">
    <text evidence="1">The sequence shown here is derived from an EMBL/GenBank/DDBJ whole genome shotgun (WGS) entry which is preliminary data.</text>
</comment>
<evidence type="ECO:0000313" key="1">
    <source>
        <dbReference type="EMBL" id="GAI72201.1"/>
    </source>
</evidence>
<gene>
    <name evidence="1" type="ORF">S12H4_07146</name>
</gene>
<accession>X1RZ49</accession>
<organism evidence="1">
    <name type="scientific">marine sediment metagenome</name>
    <dbReference type="NCBI Taxonomy" id="412755"/>
    <lineage>
        <taxon>unclassified sequences</taxon>
        <taxon>metagenomes</taxon>
        <taxon>ecological metagenomes</taxon>
    </lineage>
</organism>